<dbReference type="RefSeq" id="WP_256399498.1">
    <property type="nucleotide sequence ID" value="NZ_JANHJR010000002.1"/>
</dbReference>
<keyword evidence="1" id="KW-0812">Transmembrane</keyword>
<sequence length="135" mass="14406">MGTRLRRLGWALPIGIAPAVVGGATLGPPDPFTNIAYVAAAFAVTLLLGYHVATIETPADETSPDPDRLWLFAGTLLVFLIVAGAVFTRVDTGLLWDLPQGQQLAAVAGIVGGLFLLAELFVYYGPYDRLYAVFR</sequence>
<feature type="transmembrane region" description="Helical" evidence="1">
    <location>
        <begin position="69"/>
        <end position="90"/>
    </location>
</feature>
<proteinExistence type="predicted"/>
<organism evidence="2 3">
    <name type="scientific">Haloarchaeobius litoreus</name>
    <dbReference type="NCBI Taxonomy" id="755306"/>
    <lineage>
        <taxon>Archaea</taxon>
        <taxon>Methanobacteriati</taxon>
        <taxon>Methanobacteriota</taxon>
        <taxon>Stenosarchaea group</taxon>
        <taxon>Halobacteria</taxon>
        <taxon>Halobacteriales</taxon>
        <taxon>Halorubellaceae</taxon>
        <taxon>Haloarchaeobius</taxon>
    </lineage>
</organism>
<comment type="caution">
    <text evidence="2">The sequence shown here is derived from an EMBL/GenBank/DDBJ whole genome shotgun (WGS) entry which is preliminary data.</text>
</comment>
<keyword evidence="3" id="KW-1185">Reference proteome</keyword>
<name>A0ABD6DDS8_9EURY</name>
<evidence type="ECO:0000313" key="2">
    <source>
        <dbReference type="EMBL" id="MFD1644218.1"/>
    </source>
</evidence>
<dbReference type="AlphaFoldDB" id="A0ABD6DDS8"/>
<evidence type="ECO:0000313" key="3">
    <source>
        <dbReference type="Proteomes" id="UP001597034"/>
    </source>
</evidence>
<accession>A0ABD6DDS8</accession>
<feature type="transmembrane region" description="Helical" evidence="1">
    <location>
        <begin position="102"/>
        <end position="125"/>
    </location>
</feature>
<keyword evidence="1" id="KW-0472">Membrane</keyword>
<reference evidence="2 3" key="1">
    <citation type="journal article" date="2019" name="Int. J. Syst. Evol. Microbiol.">
        <title>The Global Catalogue of Microorganisms (GCM) 10K type strain sequencing project: providing services to taxonomists for standard genome sequencing and annotation.</title>
        <authorList>
            <consortium name="The Broad Institute Genomics Platform"/>
            <consortium name="The Broad Institute Genome Sequencing Center for Infectious Disease"/>
            <person name="Wu L."/>
            <person name="Ma J."/>
        </authorList>
    </citation>
    <scope>NUCLEOTIDE SEQUENCE [LARGE SCALE GENOMIC DNA]</scope>
    <source>
        <strain evidence="2 3">CGMCC 1.10390</strain>
    </source>
</reference>
<dbReference type="Proteomes" id="UP001597034">
    <property type="component" value="Unassembled WGS sequence"/>
</dbReference>
<evidence type="ECO:0000256" key="1">
    <source>
        <dbReference type="SAM" id="Phobius"/>
    </source>
</evidence>
<keyword evidence="1" id="KW-1133">Transmembrane helix</keyword>
<gene>
    <name evidence="2" type="ORF">ACFSBL_00815</name>
</gene>
<dbReference type="EMBL" id="JBHUDO010000001">
    <property type="protein sequence ID" value="MFD1644218.1"/>
    <property type="molecule type" value="Genomic_DNA"/>
</dbReference>
<feature type="transmembrane region" description="Helical" evidence="1">
    <location>
        <begin position="33"/>
        <end position="53"/>
    </location>
</feature>
<protein>
    <submittedName>
        <fullName evidence="2">Uncharacterized protein</fullName>
    </submittedName>
</protein>